<name>A0AAV9X5B8_9PEZI</name>
<feature type="chain" id="PRO_5043979129" evidence="2">
    <location>
        <begin position="22"/>
        <end position="295"/>
    </location>
</feature>
<feature type="region of interest" description="Disordered" evidence="1">
    <location>
        <begin position="267"/>
        <end position="295"/>
    </location>
</feature>
<gene>
    <name evidence="3" type="ORF">TWF694_011471</name>
</gene>
<dbReference type="EMBL" id="JAVHJO010000009">
    <property type="protein sequence ID" value="KAK6537278.1"/>
    <property type="molecule type" value="Genomic_DNA"/>
</dbReference>
<comment type="caution">
    <text evidence="3">The sequence shown here is derived from an EMBL/GenBank/DDBJ whole genome shotgun (WGS) entry which is preliminary data.</text>
</comment>
<proteinExistence type="predicted"/>
<protein>
    <submittedName>
        <fullName evidence="3">Uncharacterized protein</fullName>
    </submittedName>
</protein>
<feature type="compositionally biased region" description="Polar residues" evidence="1">
    <location>
        <begin position="213"/>
        <end position="226"/>
    </location>
</feature>
<feature type="region of interest" description="Disordered" evidence="1">
    <location>
        <begin position="195"/>
        <end position="232"/>
    </location>
</feature>
<sequence>MAPITYRSLLSALILVTKASGYTINFYTDNKCHTFSVWQHTVINGTSVGTPCEQLPSEYLTVVQSASITSDSLDPYPEYIIKLFTDKQCFVKSDAKLGLSDTCVNFHGENVESFRIVGKLSNAQLPNGATASSSTTEDVTTNNYGDAVVTETETEEVIYGGSGFRADSSPGSSSGQPVGVIYPLGNVNPSIMDFPGNGAATPGSTDEEDCDDTQTANYLQDSNNDGTADGYLSETTTTDAAGNIVGYDRTQVDYGQDILGAVMRGPSVAQDPTLNDPRLPDAGIDSSARSPESFY</sequence>
<keyword evidence="4" id="KW-1185">Reference proteome</keyword>
<dbReference type="AlphaFoldDB" id="A0AAV9X5B8"/>
<organism evidence="3 4">
    <name type="scientific">Orbilia ellipsospora</name>
    <dbReference type="NCBI Taxonomy" id="2528407"/>
    <lineage>
        <taxon>Eukaryota</taxon>
        <taxon>Fungi</taxon>
        <taxon>Dikarya</taxon>
        <taxon>Ascomycota</taxon>
        <taxon>Pezizomycotina</taxon>
        <taxon>Orbiliomycetes</taxon>
        <taxon>Orbiliales</taxon>
        <taxon>Orbiliaceae</taxon>
        <taxon>Orbilia</taxon>
    </lineage>
</organism>
<evidence type="ECO:0000256" key="1">
    <source>
        <dbReference type="SAM" id="MobiDB-lite"/>
    </source>
</evidence>
<keyword evidence="2" id="KW-0732">Signal</keyword>
<evidence type="ECO:0000313" key="4">
    <source>
        <dbReference type="Proteomes" id="UP001365542"/>
    </source>
</evidence>
<evidence type="ECO:0000313" key="3">
    <source>
        <dbReference type="EMBL" id="KAK6537278.1"/>
    </source>
</evidence>
<accession>A0AAV9X5B8</accession>
<dbReference type="Proteomes" id="UP001365542">
    <property type="component" value="Unassembled WGS sequence"/>
</dbReference>
<reference evidence="3 4" key="1">
    <citation type="submission" date="2019-10" db="EMBL/GenBank/DDBJ databases">
        <authorList>
            <person name="Palmer J.M."/>
        </authorList>
    </citation>
    <scope>NUCLEOTIDE SEQUENCE [LARGE SCALE GENOMIC DNA]</scope>
    <source>
        <strain evidence="3 4">TWF694</strain>
    </source>
</reference>
<feature type="signal peptide" evidence="2">
    <location>
        <begin position="1"/>
        <end position="21"/>
    </location>
</feature>
<evidence type="ECO:0000256" key="2">
    <source>
        <dbReference type="SAM" id="SignalP"/>
    </source>
</evidence>